<keyword evidence="1" id="KW-0472">Membrane</keyword>
<dbReference type="EMBL" id="FNCJ01000018">
    <property type="protein sequence ID" value="SDI19751.1"/>
    <property type="molecule type" value="Genomic_DNA"/>
</dbReference>
<feature type="transmembrane region" description="Helical" evidence="1">
    <location>
        <begin position="109"/>
        <end position="126"/>
    </location>
</feature>
<feature type="transmembrane region" description="Helical" evidence="1">
    <location>
        <begin position="12"/>
        <end position="29"/>
    </location>
</feature>
<dbReference type="Proteomes" id="UP000199706">
    <property type="component" value="Unassembled WGS sequence"/>
</dbReference>
<organism evidence="2 3">
    <name type="scientific">Paraburkholderia phenazinium</name>
    <dbReference type="NCBI Taxonomy" id="60549"/>
    <lineage>
        <taxon>Bacteria</taxon>
        <taxon>Pseudomonadati</taxon>
        <taxon>Pseudomonadota</taxon>
        <taxon>Betaproteobacteria</taxon>
        <taxon>Burkholderiales</taxon>
        <taxon>Burkholderiaceae</taxon>
        <taxon>Paraburkholderia</taxon>
    </lineage>
</organism>
<name>A0A1G8ILS5_9BURK</name>
<proteinExistence type="predicted"/>
<protein>
    <submittedName>
        <fullName evidence="2">Uncharacterized protein</fullName>
    </submittedName>
</protein>
<feature type="transmembrane region" description="Helical" evidence="1">
    <location>
        <begin position="41"/>
        <end position="62"/>
    </location>
</feature>
<dbReference type="Pfam" id="PF22765">
    <property type="entry name" value="DUF7010"/>
    <property type="match status" value="1"/>
</dbReference>
<reference evidence="2 3" key="1">
    <citation type="submission" date="2016-10" db="EMBL/GenBank/DDBJ databases">
        <authorList>
            <person name="de Groot N.N."/>
        </authorList>
    </citation>
    <scope>NUCLEOTIDE SEQUENCE [LARGE SCALE GENOMIC DNA]</scope>
    <source>
        <strain evidence="2 3">LMG 2247</strain>
    </source>
</reference>
<feature type="transmembrane region" description="Helical" evidence="1">
    <location>
        <begin position="133"/>
        <end position="152"/>
    </location>
</feature>
<feature type="transmembrane region" description="Helical" evidence="1">
    <location>
        <begin position="82"/>
        <end position="103"/>
    </location>
</feature>
<sequence length="190" mass="20758">MRDALYARKAGRAVGQMFFAGFGSLWIMGWCQGTRGTDWPMLALIAMVGSTLFLWALCDFRAYRRAAGTSADPAADKARNRVFGWVNLVQWSAVFAANIGLNAAGRPEWVAPAVILIVGLHFFPLARLFKTPFHYVMGIAMVIVALAYPWMAGGGAEYTAGEFATGAILWFGALYGFLRDRFAETPAVAF</sequence>
<evidence type="ECO:0000256" key="1">
    <source>
        <dbReference type="SAM" id="Phobius"/>
    </source>
</evidence>
<dbReference type="AlphaFoldDB" id="A0A1G8ILS5"/>
<keyword evidence="1" id="KW-1133">Transmembrane helix</keyword>
<evidence type="ECO:0000313" key="3">
    <source>
        <dbReference type="Proteomes" id="UP000199706"/>
    </source>
</evidence>
<keyword evidence="1" id="KW-0812">Transmembrane</keyword>
<evidence type="ECO:0000313" key="2">
    <source>
        <dbReference type="EMBL" id="SDI19751.1"/>
    </source>
</evidence>
<gene>
    <name evidence="2" type="ORF">SAMN05216466_118155</name>
</gene>
<accession>A0A1G8ILS5</accession>
<feature type="transmembrane region" description="Helical" evidence="1">
    <location>
        <begin position="158"/>
        <end position="178"/>
    </location>
</feature>
<dbReference type="InterPro" id="IPR053824">
    <property type="entry name" value="DUF7010"/>
</dbReference>